<dbReference type="Pfam" id="PF11776">
    <property type="entry name" value="RcnB"/>
    <property type="match status" value="1"/>
</dbReference>
<dbReference type="STRING" id="1915074.SPHI_26590"/>
<name>A0A1V2ERA3_9SPHN</name>
<evidence type="ECO:0000256" key="2">
    <source>
        <dbReference type="SAM" id="SignalP"/>
    </source>
</evidence>
<evidence type="ECO:0000256" key="1">
    <source>
        <dbReference type="SAM" id="MobiDB-lite"/>
    </source>
</evidence>
<dbReference type="AlphaFoldDB" id="A0A1V2ERA3"/>
<protein>
    <recommendedName>
        <fullName evidence="5">Nickel/cobalt transporter regulator</fullName>
    </recommendedName>
</protein>
<feature type="region of interest" description="Disordered" evidence="1">
    <location>
        <begin position="23"/>
        <end position="89"/>
    </location>
</feature>
<dbReference type="Gene3D" id="3.10.450.160">
    <property type="entry name" value="inner membrane protein cigr"/>
    <property type="match status" value="1"/>
</dbReference>
<dbReference type="EMBL" id="MPSB01000015">
    <property type="protein sequence ID" value="ONF95120.1"/>
    <property type="molecule type" value="Genomic_DNA"/>
</dbReference>
<evidence type="ECO:0000313" key="4">
    <source>
        <dbReference type="Proteomes" id="UP000188729"/>
    </source>
</evidence>
<dbReference type="Proteomes" id="UP000188729">
    <property type="component" value="Unassembled WGS sequence"/>
</dbReference>
<feature type="compositionally biased region" description="Basic and acidic residues" evidence="1">
    <location>
        <begin position="71"/>
        <end position="89"/>
    </location>
</feature>
<feature type="compositionally biased region" description="Basic and acidic residues" evidence="1">
    <location>
        <begin position="25"/>
        <end position="37"/>
    </location>
</feature>
<evidence type="ECO:0000313" key="3">
    <source>
        <dbReference type="EMBL" id="ONF95120.1"/>
    </source>
</evidence>
<feature type="region of interest" description="Disordered" evidence="1">
    <location>
        <begin position="138"/>
        <end position="162"/>
    </location>
</feature>
<evidence type="ECO:0008006" key="5">
    <source>
        <dbReference type="Google" id="ProtNLM"/>
    </source>
</evidence>
<dbReference type="InterPro" id="IPR024572">
    <property type="entry name" value="RcnB"/>
</dbReference>
<keyword evidence="2" id="KW-0732">Signal</keyword>
<keyword evidence="4" id="KW-1185">Reference proteome</keyword>
<sequence length="290" mass="34607">MGRKLVAALMAAAALLPGMAVAQDRGGDRGGRAERSSRPQGGWQQRQGGDEAARMRRAQQQAPTRNYRPLRAPEQRVERPRTEAGRVFRQERREERRDFNAERWRDREALSNGAVTRQTYRADRAADREAFRRDRRDDRRDFTRDRRSENRGGWDRSGADRNDHYRDDVRRRGARDQRQWYGRNNRAGWNRDWRRDNRYDWLGWRASNRNAFRLPRYYPPYGWNQGYRRFGIGATLSSVLFAQSYWINDPWSYRLPATDGDFQWVRYYNDALLVDTYTGEVVDVITDIFW</sequence>
<comment type="caution">
    <text evidence="3">The sequence shown here is derived from an EMBL/GenBank/DDBJ whole genome shotgun (WGS) entry which is preliminary data.</text>
</comment>
<reference evidence="3 4" key="1">
    <citation type="submission" date="2016-11" db="EMBL/GenBank/DDBJ databases">
        <title>Genome sequence of Sphingomonas jeddahensis G39.</title>
        <authorList>
            <person name="Poehlein A."/>
            <person name="Wuebbeler J.H."/>
            <person name="Steinbuechel A."/>
            <person name="Daniel R."/>
        </authorList>
    </citation>
    <scope>NUCLEOTIDE SEQUENCE [LARGE SCALE GENOMIC DNA]</scope>
    <source>
        <strain evidence="3 4">G39</strain>
    </source>
</reference>
<organism evidence="3 4">
    <name type="scientific">Sphingomonas jeddahensis</name>
    <dbReference type="NCBI Taxonomy" id="1915074"/>
    <lineage>
        <taxon>Bacteria</taxon>
        <taxon>Pseudomonadati</taxon>
        <taxon>Pseudomonadota</taxon>
        <taxon>Alphaproteobacteria</taxon>
        <taxon>Sphingomonadales</taxon>
        <taxon>Sphingomonadaceae</taxon>
        <taxon>Sphingomonas</taxon>
    </lineage>
</organism>
<proteinExistence type="predicted"/>
<accession>A0A1V2ERA3</accession>
<gene>
    <name evidence="3" type="ORF">SPHI_26590</name>
</gene>
<feature type="signal peptide" evidence="2">
    <location>
        <begin position="1"/>
        <end position="22"/>
    </location>
</feature>
<feature type="chain" id="PRO_5012053035" description="Nickel/cobalt transporter regulator" evidence="2">
    <location>
        <begin position="23"/>
        <end position="290"/>
    </location>
</feature>